<dbReference type="PANTHER" id="PTHR15032">
    <property type="entry name" value="N-ACYL-PHOSPHATIDYLETHANOLAMINE-HYDROLYZING PHOSPHOLIPASE D"/>
    <property type="match status" value="1"/>
</dbReference>
<comment type="caution">
    <text evidence="2">The sequence shown here is derived from an EMBL/GenBank/DDBJ whole genome shotgun (WGS) entry which is preliminary data.</text>
</comment>
<evidence type="ECO:0000313" key="2">
    <source>
        <dbReference type="EMBL" id="MBS9523814.1"/>
    </source>
</evidence>
<proteinExistence type="predicted"/>
<name>A0AAP2CHP0_9BACT</name>
<dbReference type="Gene3D" id="3.60.15.10">
    <property type="entry name" value="Ribonuclease Z/Hydroxyacylglutathione hydrolase-like"/>
    <property type="match status" value="1"/>
</dbReference>
<dbReference type="Pfam" id="PF12706">
    <property type="entry name" value="Lactamase_B_2"/>
    <property type="match status" value="1"/>
</dbReference>
<dbReference type="InterPro" id="IPR001279">
    <property type="entry name" value="Metallo-B-lactamas"/>
</dbReference>
<organism evidence="2 3">
    <name type="scientific">Litoribacter ruber</name>
    <dbReference type="NCBI Taxonomy" id="702568"/>
    <lineage>
        <taxon>Bacteria</taxon>
        <taxon>Pseudomonadati</taxon>
        <taxon>Bacteroidota</taxon>
        <taxon>Cytophagia</taxon>
        <taxon>Cytophagales</taxon>
        <taxon>Cyclobacteriaceae</taxon>
        <taxon>Litoribacter</taxon>
    </lineage>
</organism>
<feature type="domain" description="Metallo-beta-lactamase" evidence="1">
    <location>
        <begin position="109"/>
        <end position="306"/>
    </location>
</feature>
<evidence type="ECO:0000259" key="1">
    <source>
        <dbReference type="Pfam" id="PF12706"/>
    </source>
</evidence>
<dbReference type="SUPFAM" id="SSF56281">
    <property type="entry name" value="Metallo-hydrolase/oxidoreductase"/>
    <property type="match status" value="1"/>
</dbReference>
<dbReference type="InterPro" id="IPR036866">
    <property type="entry name" value="RibonucZ/Hydroxyglut_hydro"/>
</dbReference>
<dbReference type="GO" id="GO:0005737">
    <property type="term" value="C:cytoplasm"/>
    <property type="evidence" value="ECO:0007669"/>
    <property type="project" value="TreeGrafter"/>
</dbReference>
<reference evidence="2 3" key="1">
    <citation type="submission" date="2021-05" db="EMBL/GenBank/DDBJ databases">
        <authorList>
            <person name="Zhang Z.D."/>
            <person name="Osman G."/>
        </authorList>
    </citation>
    <scope>NUCLEOTIDE SEQUENCE [LARGE SCALE GENOMIC DNA]</scope>
    <source>
        <strain evidence="2 3">KCTC 32217</strain>
    </source>
</reference>
<gene>
    <name evidence="2" type="ORF">KI659_07275</name>
</gene>
<dbReference type="RefSeq" id="WP_213944700.1">
    <property type="nucleotide sequence ID" value="NZ_JAHCMY010000003.1"/>
</dbReference>
<sequence length="350" mass="38473">MKKAAVYLAGALLMGGAGFYAYAYKFLSGPAYKGPKSDHFDGKEFHNLEPTEMKSFPEVLSWQVNRDKGPWPDEIQAVNATVPKATVQTGVEVTFVNHASLLIQGGGVNVITDPIWSERASPVSFAGPERLREPGVKYQNLPAIHEVLISHNHYDHLDLETLTKLKDDFDPLFLVPLGVDLLLKENGITNVAAMDWFDTINLPQGGIIHCAPARHFSGRGLGDTNQTLWAGYVVEVAGKKIYFAGDTGYGAFYKLIKERIGAPDLALLPIGAYKPEWFMQPIHMSPEEAVMAHLDLGATQSIGMHFGTFPMADDGQAEPVEDLGLARKKLGIEENEFFALQEGQTFTLKE</sequence>
<evidence type="ECO:0000313" key="3">
    <source>
        <dbReference type="Proteomes" id="UP001319104"/>
    </source>
</evidence>
<dbReference type="Proteomes" id="UP001319104">
    <property type="component" value="Unassembled WGS sequence"/>
</dbReference>
<keyword evidence="3" id="KW-1185">Reference proteome</keyword>
<dbReference type="PANTHER" id="PTHR15032:SF4">
    <property type="entry name" value="N-ACYL-PHOSPHATIDYLETHANOLAMINE-HYDROLYZING PHOSPHOLIPASE D"/>
    <property type="match status" value="1"/>
</dbReference>
<protein>
    <submittedName>
        <fullName evidence="2">MBL fold metallo-hydrolase</fullName>
    </submittedName>
</protein>
<accession>A0AAP2CHP0</accession>
<dbReference type="EMBL" id="JAHCMY010000003">
    <property type="protein sequence ID" value="MBS9523814.1"/>
    <property type="molecule type" value="Genomic_DNA"/>
</dbReference>
<dbReference type="AlphaFoldDB" id="A0AAP2CHP0"/>